<reference evidence="1" key="1">
    <citation type="submission" date="2022-08" db="EMBL/GenBank/DDBJ databases">
        <title>Genome Sequence of Lecanicillium fungicola.</title>
        <authorList>
            <person name="Buettner E."/>
        </authorList>
    </citation>
    <scope>NUCLEOTIDE SEQUENCE</scope>
    <source>
        <strain evidence="1">Babe33</strain>
    </source>
</reference>
<keyword evidence="2" id="KW-1185">Reference proteome</keyword>
<dbReference type="EMBL" id="JANJQO010000575">
    <property type="protein sequence ID" value="KAJ2976526.1"/>
    <property type="molecule type" value="Genomic_DNA"/>
</dbReference>
<proteinExistence type="predicted"/>
<organism evidence="1 2">
    <name type="scientific">Zarea fungicola</name>
    <dbReference type="NCBI Taxonomy" id="93591"/>
    <lineage>
        <taxon>Eukaryota</taxon>
        <taxon>Fungi</taxon>
        <taxon>Dikarya</taxon>
        <taxon>Ascomycota</taxon>
        <taxon>Pezizomycotina</taxon>
        <taxon>Sordariomycetes</taxon>
        <taxon>Hypocreomycetidae</taxon>
        <taxon>Hypocreales</taxon>
        <taxon>Cordycipitaceae</taxon>
        <taxon>Zarea</taxon>
    </lineage>
</organism>
<accession>A0ACC1NDF2</accession>
<evidence type="ECO:0000313" key="2">
    <source>
        <dbReference type="Proteomes" id="UP001143910"/>
    </source>
</evidence>
<gene>
    <name evidence="1" type="ORF">NQ176_g4903</name>
</gene>
<evidence type="ECO:0000313" key="1">
    <source>
        <dbReference type="EMBL" id="KAJ2976526.1"/>
    </source>
</evidence>
<comment type="caution">
    <text evidence="1">The sequence shown here is derived from an EMBL/GenBank/DDBJ whole genome shotgun (WGS) entry which is preliminary data.</text>
</comment>
<dbReference type="Proteomes" id="UP001143910">
    <property type="component" value="Unassembled WGS sequence"/>
</dbReference>
<name>A0ACC1NDF2_9HYPO</name>
<sequence>MARSKSGSRSIRGQISAPKPLDDSLVTEFAEPNHLELSREQTHLSRTASSQLHADSQIHHANDISPSTTAVQTYQGAAQRVGFNDINYNNTTQESGKRLSNSQTKPPTPRKRSPIRDALSRLFGRRKKTASQLTTVSEPPPQRTSAPLQQMKQPENTGRVRGSAASRSVSLPVTEYDRALRSHSIGLDDVIAIQSARNSMAVERAQAKKRSGGSASPFLLGARYIGDGKLAGLCPRPASVNDKDLRGSTPVVEDPDEIGRAITSDLSGLRRRSRSMSALSFFEANQDDQRRRSEEMKDLRGSSYLSEDPLSPVSSEFPQEYAMDTFNLELPGPPRPPEPEPPTPEAFVFGNLISDDEAANRHQVDEEATLSTRVNGIENRLHVLEDSVSLLRYKSNPYTVTGWKPSDGTLPTAGLGIQTSFSYPTTTNHHYSLSMGMPQSTRPSTINSEGVLTESTLQDGGATHGRDHGASQQHAHYGTPRPLSEHTLRGYTGHGSMQPQDGPILSGEHYTAILGLLEIERSARIALETQVLHLTRQLNMLLSKNANKSGHLTSSGVPLVSAFDYDADESESLASSTAQYNVWHPKGYSFEDSGIDPGTSSQPIADEDGAEDDNESSSQPYATPSEENHTFGVYQGGSGSKDDNSADETGPMRALSLSRLTMGQMPTPTPVM</sequence>
<protein>
    <submittedName>
        <fullName evidence="1">Uncharacterized protein</fullName>
    </submittedName>
</protein>